<evidence type="ECO:0000256" key="4">
    <source>
        <dbReference type="ARBA" id="ARBA00022840"/>
    </source>
</evidence>
<keyword evidence="3" id="KW-0547">Nucleotide-binding</keyword>
<feature type="region of interest" description="Disordered" evidence="5">
    <location>
        <begin position="293"/>
        <end position="328"/>
    </location>
</feature>
<dbReference type="GO" id="GO:0016887">
    <property type="term" value="F:ATP hydrolysis activity"/>
    <property type="evidence" value="ECO:0007669"/>
    <property type="project" value="InterPro"/>
</dbReference>
<dbReference type="Pfam" id="PF00005">
    <property type="entry name" value="ABC_tran"/>
    <property type="match status" value="1"/>
</dbReference>
<organism evidence="7 8">
    <name type="scientific">Actinoallomurus bryophytorum</name>
    <dbReference type="NCBI Taxonomy" id="1490222"/>
    <lineage>
        <taxon>Bacteria</taxon>
        <taxon>Bacillati</taxon>
        <taxon>Actinomycetota</taxon>
        <taxon>Actinomycetes</taxon>
        <taxon>Streptosporangiales</taxon>
        <taxon>Thermomonosporaceae</taxon>
        <taxon>Actinoallomurus</taxon>
    </lineage>
</organism>
<evidence type="ECO:0000256" key="2">
    <source>
        <dbReference type="ARBA" id="ARBA00022448"/>
    </source>
</evidence>
<dbReference type="Gene3D" id="3.40.50.300">
    <property type="entry name" value="P-loop containing nucleotide triphosphate hydrolases"/>
    <property type="match status" value="1"/>
</dbReference>
<comment type="similarity">
    <text evidence="1">Belongs to the ABC transporter superfamily.</text>
</comment>
<dbReference type="EMBL" id="VFOZ01000001">
    <property type="protein sequence ID" value="TQM01429.1"/>
    <property type="molecule type" value="Genomic_DNA"/>
</dbReference>
<dbReference type="PANTHER" id="PTHR43335:SF4">
    <property type="entry name" value="ABC TRANSPORTER, ATP-BINDING PROTEIN"/>
    <property type="match status" value="1"/>
</dbReference>
<dbReference type="InterPro" id="IPR027417">
    <property type="entry name" value="P-loop_NTPase"/>
</dbReference>
<dbReference type="RefSeq" id="WP_141961264.1">
    <property type="nucleotide sequence ID" value="NZ_VFOZ01000001.1"/>
</dbReference>
<evidence type="ECO:0000256" key="5">
    <source>
        <dbReference type="SAM" id="MobiDB-lite"/>
    </source>
</evidence>
<dbReference type="PANTHER" id="PTHR43335">
    <property type="entry name" value="ABC TRANSPORTER, ATP-BINDING PROTEIN"/>
    <property type="match status" value="1"/>
</dbReference>
<gene>
    <name evidence="7" type="ORF">FB559_7188</name>
</gene>
<dbReference type="OrthoDB" id="3217132at2"/>
<name>A0A543CWL1_9ACTN</name>
<dbReference type="AlphaFoldDB" id="A0A543CWL1"/>
<sequence>MIEAKNLTKRYGDRVAVDDLSFTVEPGRVTGFLGPNGAGKSTTMRLILGLDRPHRGDATIDGKHYRDLPRPLQTVGALLEARAIHTGRSAYNHLLCLAQTQGVGKKRIDEVIRLVGLDEVAKKRAGGFSLGMGQRLGIAVALLGDPDVLILDEPVNGLDPEGIVWIRTLMKRLAADGRTVFVSSHLMNEMAVTADHLIVIGKGKLIADCSTEEFIERSTEEIVAVRSPDAERLAAAIGEDGGKAELGDDGLLSVREMEAARIGELAAAGGLVLHELTPKRGSLEEAFMELTRDSVEYGGGGTAPEAPQVEPGTPMPEMPAAEPQEDPR</sequence>
<dbReference type="Proteomes" id="UP000316096">
    <property type="component" value="Unassembled WGS sequence"/>
</dbReference>
<dbReference type="GO" id="GO:0005524">
    <property type="term" value="F:ATP binding"/>
    <property type="evidence" value="ECO:0007669"/>
    <property type="project" value="UniProtKB-KW"/>
</dbReference>
<evidence type="ECO:0000313" key="8">
    <source>
        <dbReference type="Proteomes" id="UP000316096"/>
    </source>
</evidence>
<dbReference type="SMART" id="SM00382">
    <property type="entry name" value="AAA"/>
    <property type="match status" value="1"/>
</dbReference>
<proteinExistence type="inferred from homology"/>
<keyword evidence="2" id="KW-0813">Transport</keyword>
<dbReference type="InterPro" id="IPR003593">
    <property type="entry name" value="AAA+_ATPase"/>
</dbReference>
<evidence type="ECO:0000313" key="7">
    <source>
        <dbReference type="EMBL" id="TQM01429.1"/>
    </source>
</evidence>
<keyword evidence="4 7" id="KW-0067">ATP-binding</keyword>
<feature type="domain" description="ABC transporter" evidence="6">
    <location>
        <begin position="2"/>
        <end position="227"/>
    </location>
</feature>
<protein>
    <submittedName>
        <fullName evidence="7">ABC-2 type transport system ATP-binding protein</fullName>
    </submittedName>
</protein>
<evidence type="ECO:0000259" key="6">
    <source>
        <dbReference type="PROSITE" id="PS50893"/>
    </source>
</evidence>
<dbReference type="PROSITE" id="PS50893">
    <property type="entry name" value="ABC_TRANSPORTER_2"/>
    <property type="match status" value="1"/>
</dbReference>
<keyword evidence="8" id="KW-1185">Reference proteome</keyword>
<reference evidence="7 8" key="1">
    <citation type="submission" date="2019-06" db="EMBL/GenBank/DDBJ databases">
        <title>Sequencing the genomes of 1000 actinobacteria strains.</title>
        <authorList>
            <person name="Klenk H.-P."/>
        </authorList>
    </citation>
    <scope>NUCLEOTIDE SEQUENCE [LARGE SCALE GENOMIC DNA]</scope>
    <source>
        <strain evidence="7 8">DSM 102200</strain>
    </source>
</reference>
<comment type="caution">
    <text evidence="7">The sequence shown here is derived from an EMBL/GenBank/DDBJ whole genome shotgun (WGS) entry which is preliminary data.</text>
</comment>
<dbReference type="SUPFAM" id="SSF52540">
    <property type="entry name" value="P-loop containing nucleoside triphosphate hydrolases"/>
    <property type="match status" value="1"/>
</dbReference>
<evidence type="ECO:0000256" key="1">
    <source>
        <dbReference type="ARBA" id="ARBA00005417"/>
    </source>
</evidence>
<evidence type="ECO:0000256" key="3">
    <source>
        <dbReference type="ARBA" id="ARBA00022741"/>
    </source>
</evidence>
<accession>A0A543CWL1</accession>
<dbReference type="InterPro" id="IPR003439">
    <property type="entry name" value="ABC_transporter-like_ATP-bd"/>
</dbReference>